<dbReference type="EMBL" id="CABVQN010000004">
    <property type="protein sequence ID" value="VWC81467.1"/>
    <property type="molecule type" value="Genomic_DNA"/>
</dbReference>
<organism evidence="2 3">
    <name type="scientific">Burkholderia lata (strain ATCC 17760 / DSM 23089 / LMG 22485 / NCIMB 9086 / R18194 / 383)</name>
    <dbReference type="NCBI Taxonomy" id="482957"/>
    <lineage>
        <taxon>Bacteria</taxon>
        <taxon>Pseudomonadati</taxon>
        <taxon>Pseudomonadota</taxon>
        <taxon>Betaproteobacteria</taxon>
        <taxon>Burkholderiales</taxon>
        <taxon>Burkholderiaceae</taxon>
        <taxon>Burkholderia</taxon>
        <taxon>Burkholderia cepacia complex</taxon>
    </lineage>
</organism>
<proteinExistence type="predicted"/>
<dbReference type="Proteomes" id="UP000494110">
    <property type="component" value="Unassembled WGS sequence"/>
</dbReference>
<gene>
    <name evidence="2" type="ORF">BLA39750_01231</name>
</gene>
<evidence type="ECO:0000313" key="3">
    <source>
        <dbReference type="Proteomes" id="UP000494110"/>
    </source>
</evidence>
<evidence type="ECO:0000313" key="2">
    <source>
        <dbReference type="EMBL" id="VWC81467.1"/>
    </source>
</evidence>
<accession>A0A6P2VSG3</accession>
<evidence type="ECO:0000256" key="1">
    <source>
        <dbReference type="SAM" id="MobiDB-lite"/>
    </source>
</evidence>
<dbReference type="AlphaFoldDB" id="A0A6P2VSG3"/>
<reference evidence="2 3" key="1">
    <citation type="submission" date="2019-09" db="EMBL/GenBank/DDBJ databases">
        <authorList>
            <person name="Depoorter E."/>
        </authorList>
    </citation>
    <scope>NUCLEOTIDE SEQUENCE [LARGE SCALE GENOMIC DNA]</scope>
    <source>
        <strain evidence="2">R-39750</strain>
    </source>
</reference>
<feature type="region of interest" description="Disordered" evidence="1">
    <location>
        <begin position="1"/>
        <end position="20"/>
    </location>
</feature>
<protein>
    <submittedName>
        <fullName evidence="2">Uncharacterized protein</fullName>
    </submittedName>
</protein>
<name>A0A6P2VSG3_BURL3</name>
<sequence>MKRDSGATETVKPVIRNPRTRRDHGAFIRTGAIATTTVLLISGGITVHRVGAIFTDSDIPSDEAQMWFVSALHGSPLARIVKEIPLASSQAEAWALAIQYLAPQGSTDEELSCEAPPVRRTARKMWRDIREHASYGLYCEIHAAQHYGEKLSMSARLMAWLGGAATGLCNDGSWMPISWRLMGRAPRDWNDHVAAMSATDKLADQ</sequence>